<dbReference type="EMBL" id="CAJNOQ010001829">
    <property type="protein sequence ID" value="CAF0921974.1"/>
    <property type="molecule type" value="Genomic_DNA"/>
</dbReference>
<evidence type="ECO:0000313" key="4">
    <source>
        <dbReference type="EMBL" id="CAF4381887.1"/>
    </source>
</evidence>
<dbReference type="Proteomes" id="UP000663829">
    <property type="component" value="Unassembled WGS sequence"/>
</dbReference>
<dbReference type="PROSITE" id="PS51257">
    <property type="entry name" value="PROKAR_LIPOPROTEIN"/>
    <property type="match status" value="1"/>
</dbReference>
<comment type="caution">
    <text evidence="1">The sequence shown here is derived from an EMBL/GenBank/DDBJ whole genome shotgun (WGS) entry which is preliminary data.</text>
</comment>
<dbReference type="EMBL" id="CAJNOK010046168">
    <property type="protein sequence ID" value="CAF1582069.1"/>
    <property type="molecule type" value="Genomic_DNA"/>
</dbReference>
<dbReference type="AlphaFoldDB" id="A0A814B092"/>
<evidence type="ECO:0000313" key="1">
    <source>
        <dbReference type="EMBL" id="CAF0921974.1"/>
    </source>
</evidence>
<evidence type="ECO:0000313" key="3">
    <source>
        <dbReference type="EMBL" id="CAF3701149.1"/>
    </source>
</evidence>
<evidence type="ECO:0000313" key="5">
    <source>
        <dbReference type="Proteomes" id="UP000663829"/>
    </source>
</evidence>
<evidence type="ECO:0000313" key="2">
    <source>
        <dbReference type="EMBL" id="CAF1582069.1"/>
    </source>
</evidence>
<dbReference type="Proteomes" id="UP000682733">
    <property type="component" value="Unassembled WGS sequence"/>
</dbReference>
<reference evidence="1" key="1">
    <citation type="submission" date="2021-02" db="EMBL/GenBank/DDBJ databases">
        <authorList>
            <person name="Nowell W R."/>
        </authorList>
    </citation>
    <scope>NUCLEOTIDE SEQUENCE</scope>
</reference>
<proteinExistence type="predicted"/>
<keyword evidence="5" id="KW-1185">Reference proteome</keyword>
<dbReference type="Proteomes" id="UP000677228">
    <property type="component" value="Unassembled WGS sequence"/>
</dbReference>
<protein>
    <submittedName>
        <fullName evidence="1">Uncharacterized protein</fullName>
    </submittedName>
</protein>
<accession>A0A814B092</accession>
<organism evidence="1 5">
    <name type="scientific">Didymodactylos carnosus</name>
    <dbReference type="NCBI Taxonomy" id="1234261"/>
    <lineage>
        <taxon>Eukaryota</taxon>
        <taxon>Metazoa</taxon>
        <taxon>Spiralia</taxon>
        <taxon>Gnathifera</taxon>
        <taxon>Rotifera</taxon>
        <taxon>Eurotatoria</taxon>
        <taxon>Bdelloidea</taxon>
        <taxon>Philodinida</taxon>
        <taxon>Philodinidae</taxon>
        <taxon>Didymodactylos</taxon>
    </lineage>
</organism>
<name>A0A814B092_9BILA</name>
<dbReference type="OrthoDB" id="10047560at2759"/>
<dbReference type="EMBL" id="CAJOBA010069288">
    <property type="protein sequence ID" value="CAF4381887.1"/>
    <property type="molecule type" value="Genomic_DNA"/>
</dbReference>
<gene>
    <name evidence="1" type="ORF">GPM918_LOCUS9705</name>
    <name evidence="2" type="ORF">OVA965_LOCUS41035</name>
    <name evidence="3" type="ORF">SRO942_LOCUS9706</name>
    <name evidence="4" type="ORF">TMI583_LOCUS42587</name>
</gene>
<sequence length="93" mass="10618">MRGSGSVNSNMITSCVGLPQTITSNRDEYNQNPYVGKDFYEDENYRSALDLLNGGKFLDILLFVTLKNEISKNTYPIMFLKFIQSNIKKVKKV</sequence>
<dbReference type="Proteomes" id="UP000681722">
    <property type="component" value="Unassembled WGS sequence"/>
</dbReference>
<dbReference type="EMBL" id="CAJOBC010001829">
    <property type="protein sequence ID" value="CAF3701149.1"/>
    <property type="molecule type" value="Genomic_DNA"/>
</dbReference>